<comment type="caution">
    <text evidence="11">The sequence shown here is derived from an EMBL/GenBank/DDBJ whole genome shotgun (WGS) entry which is preliminary data.</text>
</comment>
<name>A0A4Z1DCB4_9ACTN</name>
<dbReference type="Pfam" id="PF00083">
    <property type="entry name" value="Sugar_tr"/>
    <property type="match status" value="2"/>
</dbReference>
<dbReference type="GeneID" id="95447685"/>
<feature type="domain" description="Major facilitator superfamily (MFS) profile" evidence="10">
    <location>
        <begin position="285"/>
        <end position="710"/>
    </location>
</feature>
<feature type="transmembrane region" description="Helical" evidence="8">
    <location>
        <begin position="409"/>
        <end position="429"/>
    </location>
</feature>
<evidence type="ECO:0000313" key="11">
    <source>
        <dbReference type="EMBL" id="TGN79690.1"/>
    </source>
</evidence>
<feature type="transmembrane region" description="Helical" evidence="8">
    <location>
        <begin position="323"/>
        <end position="340"/>
    </location>
</feature>
<dbReference type="PROSITE" id="PS00217">
    <property type="entry name" value="SUGAR_TRANSPORT_2"/>
    <property type="match status" value="1"/>
</dbReference>
<organism evidence="11 12">
    <name type="scientific">Streptomyces bauhiniae</name>
    <dbReference type="NCBI Taxonomy" id="2340725"/>
    <lineage>
        <taxon>Bacteria</taxon>
        <taxon>Bacillati</taxon>
        <taxon>Actinomycetota</taxon>
        <taxon>Actinomycetes</taxon>
        <taxon>Kitasatosporales</taxon>
        <taxon>Streptomycetaceae</taxon>
        <taxon>Streptomyces</taxon>
    </lineage>
</organism>
<dbReference type="InterPro" id="IPR050814">
    <property type="entry name" value="Myo-inositol_Transporter"/>
</dbReference>
<keyword evidence="3" id="KW-0813">Transport</keyword>
<gene>
    <name evidence="11" type="ORF">E5083_08785</name>
</gene>
<evidence type="ECO:0000256" key="3">
    <source>
        <dbReference type="ARBA" id="ARBA00022448"/>
    </source>
</evidence>
<dbReference type="AlphaFoldDB" id="A0A4Z1DCB4"/>
<keyword evidence="4 8" id="KW-0812">Transmembrane</keyword>
<evidence type="ECO:0000256" key="7">
    <source>
        <dbReference type="SAM" id="MobiDB-lite"/>
    </source>
</evidence>
<dbReference type="PANTHER" id="PTHR48020:SF12">
    <property type="entry name" value="PROTON MYO-INOSITOL COTRANSPORTER"/>
    <property type="match status" value="1"/>
</dbReference>
<dbReference type="NCBIfam" id="TIGR00879">
    <property type="entry name" value="SP"/>
    <property type="match status" value="1"/>
</dbReference>
<keyword evidence="6 8" id="KW-0472">Membrane</keyword>
<feature type="transmembrane region" description="Helical" evidence="8">
    <location>
        <begin position="352"/>
        <end position="370"/>
    </location>
</feature>
<evidence type="ECO:0000256" key="6">
    <source>
        <dbReference type="ARBA" id="ARBA00023136"/>
    </source>
</evidence>
<evidence type="ECO:0000313" key="12">
    <source>
        <dbReference type="Proteomes" id="UP000298159"/>
    </source>
</evidence>
<feature type="transmembrane region" description="Helical" evidence="8">
    <location>
        <begin position="588"/>
        <end position="610"/>
    </location>
</feature>
<evidence type="ECO:0000256" key="2">
    <source>
        <dbReference type="ARBA" id="ARBA00010992"/>
    </source>
</evidence>
<feature type="transmembrane region" description="Helical" evidence="8">
    <location>
        <begin position="616"/>
        <end position="642"/>
    </location>
</feature>
<proteinExistence type="inferred from homology"/>
<dbReference type="FunFam" id="1.20.1250.20:FF:000134">
    <property type="entry name" value="MFS sugar transporter protein"/>
    <property type="match status" value="1"/>
</dbReference>
<feature type="compositionally biased region" description="Basic and acidic residues" evidence="7">
    <location>
        <begin position="250"/>
        <end position="272"/>
    </location>
</feature>
<feature type="transmembrane region" description="Helical" evidence="8">
    <location>
        <begin position="662"/>
        <end position="682"/>
    </location>
</feature>
<dbReference type="PANTHER" id="PTHR48020">
    <property type="entry name" value="PROTON MYO-INOSITOL COTRANSPORTER"/>
    <property type="match status" value="1"/>
</dbReference>
<dbReference type="EMBL" id="SRRT01000002">
    <property type="protein sequence ID" value="TGN79690.1"/>
    <property type="molecule type" value="Genomic_DNA"/>
</dbReference>
<dbReference type="RefSeq" id="WP_135785021.1">
    <property type="nucleotide sequence ID" value="NZ_SRRT01000002.1"/>
</dbReference>
<keyword evidence="12" id="KW-1185">Reference proteome</keyword>
<feature type="transmembrane region" description="Helical" evidence="8">
    <location>
        <begin position="61"/>
        <end position="79"/>
    </location>
</feature>
<keyword evidence="5 8" id="KW-1133">Transmembrane helix</keyword>
<feature type="domain" description="Major facilitator superfamily (MFS) profile" evidence="10">
    <location>
        <begin position="1"/>
        <end position="187"/>
    </location>
</feature>
<feature type="transmembrane region" description="Helical" evidence="8">
    <location>
        <begin position="160"/>
        <end position="179"/>
    </location>
</feature>
<dbReference type="InterPro" id="IPR005829">
    <property type="entry name" value="Sugar_transporter_CS"/>
</dbReference>
<dbReference type="InterPro" id="IPR003663">
    <property type="entry name" value="Sugar/inositol_transpt"/>
</dbReference>
<dbReference type="GO" id="GO:0005886">
    <property type="term" value="C:plasma membrane"/>
    <property type="evidence" value="ECO:0007669"/>
    <property type="project" value="UniProtKB-SubCell"/>
</dbReference>
<feature type="transmembrane region" description="Helical" evidence="8">
    <location>
        <begin position="688"/>
        <end position="704"/>
    </location>
</feature>
<feature type="signal peptide" evidence="9">
    <location>
        <begin position="1"/>
        <end position="26"/>
    </location>
</feature>
<feature type="transmembrane region" description="Helical" evidence="8">
    <location>
        <begin position="435"/>
        <end position="456"/>
    </location>
</feature>
<feature type="transmembrane region" description="Helical" evidence="8">
    <location>
        <begin position="85"/>
        <end position="114"/>
    </location>
</feature>
<reference evidence="11 12" key="1">
    <citation type="submission" date="2019-04" db="EMBL/GenBank/DDBJ databases">
        <title>Streptomyces sp. nov. Bv016 isolated from bark of Buahinia variegata.</title>
        <authorList>
            <person name="Kanchanasin P."/>
            <person name="Tanasupawat S."/>
            <person name="Yuki M."/>
            <person name="Kudo T."/>
        </authorList>
    </citation>
    <scope>NUCLEOTIDE SEQUENCE [LARGE SCALE GENOMIC DNA]</scope>
    <source>
        <strain evidence="11 12">Bv016</strain>
    </source>
</reference>
<feature type="transmembrane region" description="Helical" evidence="8">
    <location>
        <begin position="376"/>
        <end position="397"/>
    </location>
</feature>
<evidence type="ECO:0000256" key="1">
    <source>
        <dbReference type="ARBA" id="ARBA00004651"/>
    </source>
</evidence>
<dbReference type="GO" id="GO:0022857">
    <property type="term" value="F:transmembrane transporter activity"/>
    <property type="evidence" value="ECO:0007669"/>
    <property type="project" value="InterPro"/>
</dbReference>
<keyword evidence="9" id="KW-0732">Signal</keyword>
<dbReference type="PROSITE" id="PS50850">
    <property type="entry name" value="MFS"/>
    <property type="match status" value="2"/>
</dbReference>
<evidence type="ECO:0000259" key="10">
    <source>
        <dbReference type="PROSITE" id="PS50850"/>
    </source>
</evidence>
<dbReference type="PRINTS" id="PR00171">
    <property type="entry name" value="SUGRTRNSPORT"/>
</dbReference>
<feature type="transmembrane region" description="Helical" evidence="8">
    <location>
        <begin position="522"/>
        <end position="545"/>
    </location>
</feature>
<dbReference type="Proteomes" id="UP000298159">
    <property type="component" value="Unassembled WGS sequence"/>
</dbReference>
<evidence type="ECO:0000256" key="9">
    <source>
        <dbReference type="SAM" id="SignalP"/>
    </source>
</evidence>
<comment type="similarity">
    <text evidence="2">Belongs to the major facilitator superfamily. Sugar transporter (TC 2.A.1.1) family.</text>
</comment>
<feature type="transmembrane region" description="Helical" evidence="8">
    <location>
        <begin position="560"/>
        <end position="581"/>
    </location>
</feature>
<evidence type="ECO:0000256" key="8">
    <source>
        <dbReference type="SAM" id="Phobius"/>
    </source>
</evidence>
<evidence type="ECO:0000256" key="4">
    <source>
        <dbReference type="ARBA" id="ARBA00022692"/>
    </source>
</evidence>
<dbReference type="InterPro" id="IPR036259">
    <property type="entry name" value="MFS_trans_sf"/>
</dbReference>
<dbReference type="InterPro" id="IPR005828">
    <property type="entry name" value="MFS_sugar_transport-like"/>
</dbReference>
<protein>
    <submittedName>
        <fullName evidence="11">MFS transporter</fullName>
    </submittedName>
</protein>
<comment type="subcellular location">
    <subcellularLocation>
        <location evidence="1">Cell membrane</location>
        <topology evidence="1">Multi-pass membrane protein</topology>
    </subcellularLocation>
</comment>
<feature type="region of interest" description="Disordered" evidence="7">
    <location>
        <begin position="248"/>
        <end position="273"/>
    </location>
</feature>
<dbReference type="InterPro" id="IPR020846">
    <property type="entry name" value="MFS_dom"/>
</dbReference>
<evidence type="ECO:0000256" key="5">
    <source>
        <dbReference type="ARBA" id="ARBA00022989"/>
    </source>
</evidence>
<dbReference type="Gene3D" id="1.20.1250.20">
    <property type="entry name" value="MFS general substrate transporter like domains"/>
    <property type="match status" value="2"/>
</dbReference>
<sequence length="734" mass="78850">MRNRRAYVATSIVFNKIFFPSVSPFAATLASFATFGRGFAVRPIGGLLLAHLGDRIGRRPVLILTVVLMGAGTLAIGALPTYHQIGIWAPVLLVLCRMMQGFGVGAELGGAYVMSTEAAQEHKRGLYGSLPGAGEFIGVVIASGAIAAVSTLPEDDFLSWGWRIPFLASALVVVIALLIRNAAPETEQFEAARAGAHQGRYRARVSPAPSPAAIRPFRAHLPLSSGQTIQVRAPRDPDSKEWITVSVQSVDDRRPSGSHERGTTAETRRTDRAGAGGLNGHMLMAAVVSAISGLLYGYDTGIISGALLQISDEFHIGSTMKETIAAGILLGAVIGSLVCSRLCERFGRHRTILLICGIFIAGSLTCAFAPNAVGLALARVLLGFAVGGATQTVPMYVAELAPMAIRGRLVLCFQLAIGAGIVIATVVGATEAVSWRVAIGAAAVPALLMLLGQLRLPESPRWLILRHGRTDRAREVLEELRPEGYDVDAELDEIAGLARQQEDTDRAERGWRGLRQPWVRPALIVGCGIAAFTQLSGIEMIIYYAPTILTDNGFPQADALRISVALGVVYLVMMIVGLWIVDKVGRRRLTLIMVPGAALSLFALGALYVTGHGTRAYVPAIVGCLLAFMFFNAGGLQLMGWLTGSEIHPLSVRSAATSVQSATLWSTNLLITLTLLTMINAFGVGQVFWIYALFNVAAWLFVWRRMPELTGRSLEDIERHLKDRKFRPQDFARS</sequence>
<feature type="transmembrane region" description="Helical" evidence="8">
    <location>
        <begin position="126"/>
        <end position="148"/>
    </location>
</feature>
<dbReference type="SUPFAM" id="SSF103473">
    <property type="entry name" value="MFS general substrate transporter"/>
    <property type="match status" value="2"/>
</dbReference>
<feature type="transmembrane region" description="Helical" evidence="8">
    <location>
        <begin position="278"/>
        <end position="298"/>
    </location>
</feature>
<feature type="chain" id="PRO_5021443270" evidence="9">
    <location>
        <begin position="27"/>
        <end position="734"/>
    </location>
</feature>
<accession>A0A4Z1DCB4</accession>